<dbReference type="InterPro" id="IPR016444">
    <property type="entry name" value="Synaptobrevin/VAMP"/>
</dbReference>
<dbReference type="EMBL" id="HBUF01323515">
    <property type="protein sequence ID" value="CAG6695460.1"/>
    <property type="molecule type" value="Transcribed_RNA"/>
</dbReference>
<comment type="similarity">
    <text evidence="1">Belongs to the synaptobrevin family.</text>
</comment>
<dbReference type="Gene3D" id="1.20.5.110">
    <property type="match status" value="1"/>
</dbReference>
<accession>A0A8D8PRS1</accession>
<dbReference type="FunFam" id="1.20.5.110:FF:000004">
    <property type="entry name" value="Vesicle-associated membrane protein 7"/>
    <property type="match status" value="1"/>
</dbReference>
<keyword evidence="3 10" id="KW-0812">Transmembrane</keyword>
<dbReference type="Pfam" id="PF00957">
    <property type="entry name" value="Synaptobrevin"/>
    <property type="match status" value="1"/>
</dbReference>
<reference evidence="12" key="1">
    <citation type="submission" date="2021-05" db="EMBL/GenBank/DDBJ databases">
        <authorList>
            <person name="Alioto T."/>
            <person name="Alioto T."/>
            <person name="Gomez Garrido J."/>
        </authorList>
    </citation>
    <scope>NUCLEOTIDE SEQUENCE</scope>
</reference>
<dbReference type="EMBL" id="HBUF01323514">
    <property type="protein sequence ID" value="CAG6695457.1"/>
    <property type="molecule type" value="Transcribed_RNA"/>
</dbReference>
<dbReference type="PIRSF" id="PIRSF005409">
    <property type="entry name" value="Synaptobrevin_euk"/>
    <property type="match status" value="1"/>
</dbReference>
<evidence type="ECO:0000256" key="3">
    <source>
        <dbReference type="ARBA" id="ARBA00022692"/>
    </source>
</evidence>
<dbReference type="EMBL" id="HBUF01020351">
    <property type="protein sequence ID" value="CAG6610988.1"/>
    <property type="molecule type" value="Transcribed_RNA"/>
</dbReference>
<dbReference type="EMBL" id="HBUF01371792">
    <property type="protein sequence ID" value="CAG6726489.1"/>
    <property type="molecule type" value="Transcribed_RNA"/>
</dbReference>
<dbReference type="AlphaFoldDB" id="A0A8D8PRS1"/>
<feature type="domain" description="V-SNARE coiled-coil homology" evidence="11">
    <location>
        <begin position="26"/>
        <end position="86"/>
    </location>
</feature>
<keyword evidence="6 10" id="KW-0472">Membrane</keyword>
<evidence type="ECO:0000256" key="10">
    <source>
        <dbReference type="SAM" id="Phobius"/>
    </source>
</evidence>
<evidence type="ECO:0000256" key="1">
    <source>
        <dbReference type="ARBA" id="ARBA00008025"/>
    </source>
</evidence>
<protein>
    <submittedName>
        <fullName evidence="12">Synaptobrevin</fullName>
    </submittedName>
</protein>
<dbReference type="GO" id="GO:0016020">
    <property type="term" value="C:membrane"/>
    <property type="evidence" value="ECO:0007669"/>
    <property type="project" value="InterPro"/>
</dbReference>
<evidence type="ECO:0000259" key="11">
    <source>
        <dbReference type="PROSITE" id="PS50892"/>
    </source>
</evidence>
<dbReference type="GO" id="GO:0015031">
    <property type="term" value="P:protein transport"/>
    <property type="evidence" value="ECO:0007669"/>
    <property type="project" value="UniProtKB-KW"/>
</dbReference>
<evidence type="ECO:0000256" key="9">
    <source>
        <dbReference type="SAM" id="MobiDB-lite"/>
    </source>
</evidence>
<evidence type="ECO:0000256" key="8">
    <source>
        <dbReference type="PROSITE-ProRule" id="PRU00290"/>
    </source>
</evidence>
<dbReference type="GO" id="GO:0016192">
    <property type="term" value="P:vesicle-mediated transport"/>
    <property type="evidence" value="ECO:0007669"/>
    <property type="project" value="InterPro"/>
</dbReference>
<proteinExistence type="inferred from homology"/>
<keyword evidence="2" id="KW-0813">Transport</keyword>
<evidence type="ECO:0000256" key="4">
    <source>
        <dbReference type="ARBA" id="ARBA00022927"/>
    </source>
</evidence>
<dbReference type="InterPro" id="IPR042855">
    <property type="entry name" value="V_SNARE_CC"/>
</dbReference>
<dbReference type="PROSITE" id="PS50892">
    <property type="entry name" value="V_SNARE"/>
    <property type="match status" value="1"/>
</dbReference>
<sequence length="111" mass="12790">MDPLSTGTSSSEPAQPGNKPKPANDKLQQTQNQVNEVLDIMTQNVEKIIERGDRIQELDERANNLRDGSTGFQQQSRRLRRNMWWQNFKWNIILGVVGIVILVGFVWWLAK</sequence>
<dbReference type="InterPro" id="IPR001388">
    <property type="entry name" value="Synaptobrevin-like"/>
</dbReference>
<keyword evidence="4" id="KW-0653">Protein transport</keyword>
<feature type="compositionally biased region" description="Polar residues" evidence="9">
    <location>
        <begin position="1"/>
        <end position="13"/>
    </location>
</feature>
<evidence type="ECO:0000256" key="2">
    <source>
        <dbReference type="ARBA" id="ARBA00022448"/>
    </source>
</evidence>
<evidence type="ECO:0000256" key="6">
    <source>
        <dbReference type="ARBA" id="ARBA00023136"/>
    </source>
</evidence>
<dbReference type="PRINTS" id="PR00219">
    <property type="entry name" value="SYNAPTOBREVN"/>
</dbReference>
<keyword evidence="5 10" id="KW-1133">Transmembrane helix</keyword>
<evidence type="ECO:0000256" key="7">
    <source>
        <dbReference type="ARBA" id="ARBA00046280"/>
    </source>
</evidence>
<dbReference type="GO" id="GO:0012505">
    <property type="term" value="C:endomembrane system"/>
    <property type="evidence" value="ECO:0007669"/>
    <property type="project" value="UniProtKB-SubCell"/>
</dbReference>
<dbReference type="EMBL" id="HBUF01020352">
    <property type="protein sequence ID" value="CAG6610989.1"/>
    <property type="molecule type" value="Transcribed_RNA"/>
</dbReference>
<dbReference type="EMBL" id="HBUF01670665">
    <property type="protein sequence ID" value="CAG6790418.1"/>
    <property type="molecule type" value="Transcribed_RNA"/>
</dbReference>
<keyword evidence="8" id="KW-0175">Coiled coil</keyword>
<evidence type="ECO:0000313" key="12">
    <source>
        <dbReference type="EMBL" id="CAG6610988.1"/>
    </source>
</evidence>
<dbReference type="GO" id="GO:0005737">
    <property type="term" value="C:cytoplasm"/>
    <property type="evidence" value="ECO:0007669"/>
    <property type="project" value="UniProtKB-ARBA"/>
</dbReference>
<evidence type="ECO:0000256" key="5">
    <source>
        <dbReference type="ARBA" id="ARBA00022989"/>
    </source>
</evidence>
<feature type="transmembrane region" description="Helical" evidence="10">
    <location>
        <begin position="88"/>
        <end position="110"/>
    </location>
</feature>
<dbReference type="PANTHER" id="PTHR45701">
    <property type="entry name" value="SYNAPTOBREVIN FAMILY MEMBER"/>
    <property type="match status" value="1"/>
</dbReference>
<dbReference type="EMBL" id="HBUF01323513">
    <property type="protein sequence ID" value="CAG6695454.1"/>
    <property type="molecule type" value="Transcribed_RNA"/>
</dbReference>
<dbReference type="SUPFAM" id="SSF58038">
    <property type="entry name" value="SNARE fusion complex"/>
    <property type="match status" value="1"/>
</dbReference>
<dbReference type="EMBL" id="HBUF01371791">
    <property type="protein sequence ID" value="CAG6726488.1"/>
    <property type="molecule type" value="Transcribed_RNA"/>
</dbReference>
<name>A0A8D8PRS1_9HEMI</name>
<feature type="region of interest" description="Disordered" evidence="9">
    <location>
        <begin position="1"/>
        <end position="29"/>
    </location>
</feature>
<comment type="subcellular location">
    <subcellularLocation>
        <location evidence="7">Endomembrane system</location>
        <topology evidence="7">Single-pass type IV membrane protein</topology>
    </subcellularLocation>
</comment>
<organism evidence="12">
    <name type="scientific">Cacopsylla melanoneura</name>
    <dbReference type="NCBI Taxonomy" id="428564"/>
    <lineage>
        <taxon>Eukaryota</taxon>
        <taxon>Metazoa</taxon>
        <taxon>Ecdysozoa</taxon>
        <taxon>Arthropoda</taxon>
        <taxon>Hexapoda</taxon>
        <taxon>Insecta</taxon>
        <taxon>Pterygota</taxon>
        <taxon>Neoptera</taxon>
        <taxon>Paraneoptera</taxon>
        <taxon>Hemiptera</taxon>
        <taxon>Sternorrhyncha</taxon>
        <taxon>Psylloidea</taxon>
        <taxon>Psyllidae</taxon>
        <taxon>Psyllinae</taxon>
        <taxon>Cacopsylla</taxon>
    </lineage>
</organism>